<dbReference type="InterPro" id="IPR035969">
    <property type="entry name" value="Rab-GAP_TBC_sf"/>
</dbReference>
<dbReference type="GO" id="GO:0042147">
    <property type="term" value="P:retrograde transport, endosome to Golgi"/>
    <property type="evidence" value="ECO:0007669"/>
    <property type="project" value="InterPro"/>
</dbReference>
<dbReference type="InterPro" id="IPR001763">
    <property type="entry name" value="Rhodanese-like_dom"/>
</dbReference>
<keyword evidence="4" id="KW-0333">Golgi apparatus</keyword>
<feature type="domain" description="Rab-GAP TBC" evidence="6">
    <location>
        <begin position="93"/>
        <end position="281"/>
    </location>
</feature>
<dbReference type="SMART" id="SM00164">
    <property type="entry name" value="TBC"/>
    <property type="match status" value="1"/>
</dbReference>
<dbReference type="OrthoDB" id="73307at2759"/>
<reference evidence="8 9" key="1">
    <citation type="submission" date="2015-12" db="EMBL/GenBank/DDBJ databases">
        <title>The genome of Folsomia candida.</title>
        <authorList>
            <person name="Faddeeva A."/>
            <person name="Derks M.F."/>
            <person name="Anvar Y."/>
            <person name="Smit S."/>
            <person name="Van Straalen N."/>
            <person name="Roelofs D."/>
        </authorList>
    </citation>
    <scope>NUCLEOTIDE SEQUENCE [LARGE SCALE GENOMIC DNA]</scope>
    <source>
        <strain evidence="8 9">VU population</strain>
        <tissue evidence="8">Whole body</tissue>
    </source>
</reference>
<dbReference type="CDD" id="cd20788">
    <property type="entry name" value="TBC1D23_C-like"/>
    <property type="match status" value="1"/>
</dbReference>
<evidence type="ECO:0000313" key="9">
    <source>
        <dbReference type="Proteomes" id="UP000198287"/>
    </source>
</evidence>
<evidence type="ECO:0000259" key="7">
    <source>
        <dbReference type="PROSITE" id="PS50206"/>
    </source>
</evidence>
<feature type="region of interest" description="Disordered" evidence="5">
    <location>
        <begin position="754"/>
        <end position="787"/>
    </location>
</feature>
<dbReference type="PROSITE" id="PS50086">
    <property type="entry name" value="TBC_RABGAP"/>
    <property type="match status" value="1"/>
</dbReference>
<feature type="region of interest" description="Disordered" evidence="5">
    <location>
        <begin position="17"/>
        <end position="49"/>
    </location>
</feature>
<comment type="subcellular location">
    <subcellularLocation>
        <location evidence="1">Golgi apparatus</location>
        <location evidence="1">trans-Golgi network</location>
    </subcellularLocation>
</comment>
<accession>A0A226EG62</accession>
<evidence type="ECO:0000313" key="8">
    <source>
        <dbReference type="EMBL" id="OXA56409.1"/>
    </source>
</evidence>
<proteinExistence type="predicted"/>
<feature type="compositionally biased region" description="Basic and acidic residues" evidence="5">
    <location>
        <begin position="612"/>
        <end position="624"/>
    </location>
</feature>
<dbReference type="PROSITE" id="PS50206">
    <property type="entry name" value="RHODANESE_3"/>
    <property type="match status" value="1"/>
</dbReference>
<sequence>MDELLFTLNDDELQELKNTSSIDGDEDDHLFGTPPPRNRSKSTGSGNENVDWELTLSLETTLQLIEGEPTAPSPNCSEELIQRILDVCRGRGGLPDHLRGKVWVILIGLYYNNKSTKHPLIEIYDLKEQNELRNDCTEFVAKTYSSNSPEEHSSIVSSLESILTSYLKHQKVAYDKSIILGYLQILKPLLTLNLTDTQLYNTFRMIITQYVPRDVFNEHGLPFHIFRLLLLYHEPEVCSVVDSLRVLPHSYASQWFLSLFSSAIANLQSILVLWDVYLQYRDPFLIYHMALVLVLNAKDRLLEIKHSDSSTKKADTIQLLSTLPANLEPSDIPDFLTISQHYASQTPNSYRRMFESALYGNDSFLTLSNSSTSPCRRVAMQSLCLPVAAEELLNSIRMAKSLSSNDSTDSRSSTDAYMFVRFFVVDCRPAEQYNSGRLPTAFHLDCALMLLEPVKFNTAVQGLLLAQKDALNVGAAAGGEHLCFVGSGREEEDQYVHMVVSSFLQRNTQKVALLSGGFQSLHELLYPDNIEDGLADHNPLTCPECVLQKTSVTPSSSTVSRDGSPASDSRSKLFTAKLSLFSSTLKAKSAEMKGKLIDYINNPVASGGSSGADEKHVKSSDKNKSKPYRNLLPVFMIDDDDEPSDEASPSGGLADLDSTTDVTHFHPGTRIRSIKQFLKQHNFHWSCSEVLSDGSHYEGYVIVTRDNLLMIRELDRDTGEVSLNRLLNSIIKITSKKKHPELITFKYGHVVKLPSTSSDPGKEGDEISDKDRGGGEEEETAAEITHSDRFYLPSGSKDFVSNVKRFIDSKNSSDQ</sequence>
<dbReference type="PANTHER" id="PTHR13297:SF5">
    <property type="entry name" value="TBC1 DOMAIN FAMILY MEMBER 23"/>
    <property type="match status" value="1"/>
</dbReference>
<name>A0A226EG62_FOLCA</name>
<dbReference type="Pfam" id="PF00566">
    <property type="entry name" value="RabGAP-TBC"/>
    <property type="match status" value="1"/>
</dbReference>
<dbReference type="OMA" id="CSLAHYY"/>
<evidence type="ECO:0000259" key="6">
    <source>
        <dbReference type="PROSITE" id="PS50086"/>
    </source>
</evidence>
<dbReference type="PANTHER" id="PTHR13297">
    <property type="entry name" value="TBC1 DOMAIN FAMILY MEMBER 23-RELATED"/>
    <property type="match status" value="1"/>
</dbReference>
<evidence type="ECO:0000256" key="3">
    <source>
        <dbReference type="ARBA" id="ARBA00022473"/>
    </source>
</evidence>
<keyword evidence="9" id="KW-1185">Reference proteome</keyword>
<evidence type="ECO:0000256" key="5">
    <source>
        <dbReference type="SAM" id="MobiDB-lite"/>
    </source>
</evidence>
<dbReference type="STRING" id="158441.A0A226EG62"/>
<dbReference type="InterPro" id="IPR039755">
    <property type="entry name" value="TBC1D23"/>
</dbReference>
<evidence type="ECO:0000256" key="1">
    <source>
        <dbReference type="ARBA" id="ARBA00004601"/>
    </source>
</evidence>
<dbReference type="SUPFAM" id="SSF47923">
    <property type="entry name" value="Ypt/Rab-GAP domain of gyp1p"/>
    <property type="match status" value="2"/>
</dbReference>
<keyword evidence="3" id="KW-0217">Developmental protein</keyword>
<protein>
    <recommendedName>
        <fullName evidence="2">TBC1 domain family member 23</fullName>
    </recommendedName>
</protein>
<organism evidence="8 9">
    <name type="scientific">Folsomia candida</name>
    <name type="common">Springtail</name>
    <dbReference type="NCBI Taxonomy" id="158441"/>
    <lineage>
        <taxon>Eukaryota</taxon>
        <taxon>Metazoa</taxon>
        <taxon>Ecdysozoa</taxon>
        <taxon>Arthropoda</taxon>
        <taxon>Hexapoda</taxon>
        <taxon>Collembola</taxon>
        <taxon>Entomobryomorpha</taxon>
        <taxon>Isotomoidea</taxon>
        <taxon>Isotomidae</taxon>
        <taxon>Proisotominae</taxon>
        <taxon>Folsomia</taxon>
    </lineage>
</organism>
<dbReference type="SUPFAM" id="SSF52821">
    <property type="entry name" value="Rhodanese/Cell cycle control phosphatase"/>
    <property type="match status" value="1"/>
</dbReference>
<gene>
    <name evidence="8" type="ORF">Fcan01_09822</name>
</gene>
<evidence type="ECO:0000256" key="2">
    <source>
        <dbReference type="ARBA" id="ARBA00014207"/>
    </source>
</evidence>
<dbReference type="GO" id="GO:0005829">
    <property type="term" value="C:cytosol"/>
    <property type="evidence" value="ECO:0007669"/>
    <property type="project" value="GOC"/>
</dbReference>
<feature type="compositionally biased region" description="Basic and acidic residues" evidence="5">
    <location>
        <begin position="760"/>
        <end position="775"/>
    </location>
</feature>
<dbReference type="Pfam" id="PF19430">
    <property type="entry name" value="TBC1D23_C"/>
    <property type="match status" value="1"/>
</dbReference>
<dbReference type="InterPro" id="IPR045799">
    <property type="entry name" value="TBC1D23_C"/>
</dbReference>
<feature type="region of interest" description="Disordered" evidence="5">
    <location>
        <begin position="606"/>
        <end position="626"/>
    </location>
</feature>
<dbReference type="InterPro" id="IPR000195">
    <property type="entry name" value="Rab-GAP-TBC_dom"/>
</dbReference>
<dbReference type="GO" id="GO:0005802">
    <property type="term" value="C:trans-Golgi network"/>
    <property type="evidence" value="ECO:0007669"/>
    <property type="project" value="TreeGrafter"/>
</dbReference>
<evidence type="ECO:0000256" key="4">
    <source>
        <dbReference type="ARBA" id="ARBA00023034"/>
    </source>
</evidence>
<dbReference type="InterPro" id="IPR036873">
    <property type="entry name" value="Rhodanese-like_dom_sf"/>
</dbReference>
<dbReference type="GO" id="GO:0099041">
    <property type="term" value="P:vesicle tethering to Golgi"/>
    <property type="evidence" value="ECO:0007669"/>
    <property type="project" value="TreeGrafter"/>
</dbReference>
<dbReference type="Proteomes" id="UP000198287">
    <property type="component" value="Unassembled WGS sequence"/>
</dbReference>
<dbReference type="EMBL" id="LNIX01000004">
    <property type="protein sequence ID" value="OXA56409.1"/>
    <property type="molecule type" value="Genomic_DNA"/>
</dbReference>
<feature type="domain" description="Rhodanese" evidence="7">
    <location>
        <begin position="418"/>
        <end position="530"/>
    </location>
</feature>
<comment type="caution">
    <text evidence="8">The sequence shown here is derived from an EMBL/GenBank/DDBJ whole genome shotgun (WGS) entry which is preliminary data.</text>
</comment>
<dbReference type="Gene3D" id="3.40.250.10">
    <property type="entry name" value="Rhodanese-like domain"/>
    <property type="match status" value="1"/>
</dbReference>
<dbReference type="AlphaFoldDB" id="A0A226EG62"/>
<dbReference type="Gene3D" id="1.10.472.80">
    <property type="entry name" value="Ypt/Rab-GAP domain of gyp1p, domain 3"/>
    <property type="match status" value="1"/>
</dbReference>
<feature type="region of interest" description="Disordered" evidence="5">
    <location>
        <begin position="639"/>
        <end position="659"/>
    </location>
</feature>